<dbReference type="InterPro" id="IPR006050">
    <property type="entry name" value="DNA_photolyase_N"/>
</dbReference>
<dbReference type="GO" id="GO:0071949">
    <property type="term" value="F:FAD binding"/>
    <property type="evidence" value="ECO:0007669"/>
    <property type="project" value="TreeGrafter"/>
</dbReference>
<evidence type="ECO:0000256" key="6">
    <source>
        <dbReference type="PIRSR" id="PIRSR602081-2"/>
    </source>
</evidence>
<accession>A0A2S2R0G9</accession>
<feature type="site" description="Electron transfer via tryptophanyl radical" evidence="6">
    <location>
        <position position="338"/>
    </location>
</feature>
<dbReference type="Pfam" id="PF00875">
    <property type="entry name" value="DNA_photolyase"/>
    <property type="match status" value="1"/>
</dbReference>
<evidence type="ECO:0000256" key="1">
    <source>
        <dbReference type="ARBA" id="ARBA00005862"/>
    </source>
</evidence>
<dbReference type="RefSeq" id="XP_025423877.1">
    <property type="nucleotide sequence ID" value="XM_025568092.1"/>
</dbReference>
<evidence type="ECO:0000256" key="4">
    <source>
        <dbReference type="ARBA" id="ARBA00022827"/>
    </source>
</evidence>
<evidence type="ECO:0000256" key="5">
    <source>
        <dbReference type="PIRSR" id="PIRSR602081-1"/>
    </source>
</evidence>
<evidence type="ECO:0000313" key="10">
    <source>
        <dbReference type="Proteomes" id="UP000694846"/>
    </source>
</evidence>
<keyword evidence="2 5" id="KW-0285">Flavoprotein</keyword>
<feature type="domain" description="Photolyase/cryptochrome alpha/beta" evidence="8">
    <location>
        <begin position="14"/>
        <end position="149"/>
    </location>
</feature>
<evidence type="ECO:0000256" key="3">
    <source>
        <dbReference type="ARBA" id="ARBA00022741"/>
    </source>
</evidence>
<evidence type="ECO:0000313" key="9">
    <source>
        <dbReference type="EMBL" id="MBY83498.1"/>
    </source>
</evidence>
<keyword evidence="4 5" id="KW-0274">FAD</keyword>
<sequence length="536" mass="62165">MCMKYNMGTKNEFGTSVHWFRKGMRLHDNPAFKLAYESKNSNGEYYKLKPIYILDPYFRKYIRAGMNRWRFLQQSLVDLDLSLRKLGTRLYIIRGIPEEVFPDLFVKWNVKLLTFELDTEPYARKRDEQVENLARQHGVKVDQKVSHTIYNTELVIRANMGKVPMTYQKFVSVVGSMPPPRRPLPAPDKLPLECLLDDDLKNHEFDVPTVDELLTLKGFNPQDLKSCLYPGGEKEALRRLEECMKNKSWVCKFEKPNTSPNSLKPSTTVLSPYMKFGCLSASHFYYRLIETIGNSSHSKPPVSLIGQLYWREFYYTVGAATPNFDKMAGNSICCQVPWDDNPELLEAWTNGKTGYPFIDAIMRQLRHEGWIHHLARHAVACFLTRGDLWISWEKGLAVFEELLLDADWSMNAGNWMWLSASAFFHQFFRVYSPVAFGKKTDKSGDYIRKYIPELTKYPDQYIYEPWLAPKALQERAGCMIGIHYPKRVVIHEDVYKNNITKMSLAYKNNKAGKSPTKNSGDTLTPDKKVVKKAKFK</sequence>
<dbReference type="Pfam" id="PF03441">
    <property type="entry name" value="FAD_binding_7"/>
    <property type="match status" value="1"/>
</dbReference>
<dbReference type="GO" id="GO:0032922">
    <property type="term" value="P:circadian regulation of gene expression"/>
    <property type="evidence" value="ECO:0007669"/>
    <property type="project" value="TreeGrafter"/>
</dbReference>
<dbReference type="GO" id="GO:0005634">
    <property type="term" value="C:nucleus"/>
    <property type="evidence" value="ECO:0007669"/>
    <property type="project" value="TreeGrafter"/>
</dbReference>
<dbReference type="OrthoDB" id="435881at2759"/>
<dbReference type="GO" id="GO:0005737">
    <property type="term" value="C:cytoplasm"/>
    <property type="evidence" value="ECO:0007669"/>
    <property type="project" value="TreeGrafter"/>
</dbReference>
<feature type="site" description="Electron transfer via tryptophanyl radical" evidence="6">
    <location>
        <position position="415"/>
    </location>
</feature>
<dbReference type="AlphaFoldDB" id="A0A2S2R0G9"/>
<dbReference type="GO" id="GO:0003904">
    <property type="term" value="F:deoxyribodipyrimidine photo-lyase activity"/>
    <property type="evidence" value="ECO:0007669"/>
    <property type="project" value="TreeGrafter"/>
</dbReference>
<comment type="cofactor">
    <cofactor evidence="5">
        <name>FAD</name>
        <dbReference type="ChEBI" id="CHEBI:57692"/>
    </cofactor>
    <text evidence="5">Binds 1 FAD per subunit.</text>
</comment>
<dbReference type="Gene3D" id="1.10.579.10">
    <property type="entry name" value="DNA Cyclobutane Dipyrimidine Photolyase, subunit A, domain 3"/>
    <property type="match status" value="1"/>
</dbReference>
<name>A0A2S2R0G9_9HEMI</name>
<reference evidence="11" key="2">
    <citation type="submission" date="2025-04" db="UniProtKB">
        <authorList>
            <consortium name="RefSeq"/>
        </authorList>
    </citation>
    <scope>IDENTIFICATION</scope>
    <source>
        <tissue evidence="11">Whole body</tissue>
    </source>
</reference>
<organism evidence="9">
    <name type="scientific">Sipha flava</name>
    <name type="common">yellow sugarcane aphid</name>
    <dbReference type="NCBI Taxonomy" id="143950"/>
    <lineage>
        <taxon>Eukaryota</taxon>
        <taxon>Metazoa</taxon>
        <taxon>Ecdysozoa</taxon>
        <taxon>Arthropoda</taxon>
        <taxon>Hexapoda</taxon>
        <taxon>Insecta</taxon>
        <taxon>Pterygota</taxon>
        <taxon>Neoptera</taxon>
        <taxon>Paraneoptera</taxon>
        <taxon>Hemiptera</taxon>
        <taxon>Sternorrhyncha</taxon>
        <taxon>Aphidomorpha</taxon>
        <taxon>Aphidoidea</taxon>
        <taxon>Aphididae</taxon>
        <taxon>Sipha</taxon>
    </lineage>
</organism>
<dbReference type="Gene3D" id="1.25.40.80">
    <property type="match status" value="1"/>
</dbReference>
<dbReference type="InterPro" id="IPR014729">
    <property type="entry name" value="Rossmann-like_a/b/a_fold"/>
</dbReference>
<dbReference type="GO" id="GO:0043153">
    <property type="term" value="P:entrainment of circadian clock by photoperiod"/>
    <property type="evidence" value="ECO:0007669"/>
    <property type="project" value="TreeGrafter"/>
</dbReference>
<comment type="similarity">
    <text evidence="1">Belongs to the DNA photolyase class-1 family.</text>
</comment>
<dbReference type="PROSITE" id="PS51645">
    <property type="entry name" value="PHR_CRY_ALPHA_BETA"/>
    <property type="match status" value="1"/>
</dbReference>
<protein>
    <submittedName>
        <fullName evidence="9 11">Cryptochrome-2</fullName>
    </submittedName>
</protein>
<keyword evidence="3" id="KW-0547">Nucleotide-binding</keyword>
<feature type="site" description="Electron transfer via tryptophanyl radical" evidence="6">
    <location>
        <position position="392"/>
    </location>
</feature>
<dbReference type="InterPro" id="IPR002081">
    <property type="entry name" value="Cryptochrome/DNA_photolyase_1"/>
</dbReference>
<dbReference type="FunFam" id="1.10.579.10:FF:000004">
    <property type="entry name" value="Cryptochrome-1"/>
    <property type="match status" value="1"/>
</dbReference>
<feature type="binding site" evidence="5">
    <location>
        <begin position="405"/>
        <end position="407"/>
    </location>
    <ligand>
        <name>FAD</name>
        <dbReference type="ChEBI" id="CHEBI:57692"/>
    </ligand>
</feature>
<reference evidence="9" key="1">
    <citation type="submission" date="2018-04" db="EMBL/GenBank/DDBJ databases">
        <title>Transcriptome assembly of Sipha flava.</title>
        <authorList>
            <person name="Scully E.D."/>
            <person name="Geib S.M."/>
            <person name="Palmer N.A."/>
            <person name="Koch K."/>
            <person name="Bradshaw J."/>
            <person name="Heng-Moss T."/>
            <person name="Sarath G."/>
        </authorList>
    </citation>
    <scope>NUCLEOTIDE SEQUENCE</scope>
</reference>
<dbReference type="InterPro" id="IPR036155">
    <property type="entry name" value="Crypto/Photolyase_N_sf"/>
</dbReference>
<proteinExistence type="inferred from homology"/>
<dbReference type="GO" id="GO:0003677">
    <property type="term" value="F:DNA binding"/>
    <property type="evidence" value="ECO:0007669"/>
    <property type="project" value="TreeGrafter"/>
</dbReference>
<feature type="binding site" evidence="5">
    <location>
        <begin position="267"/>
        <end position="271"/>
    </location>
    <ligand>
        <name>FAD</name>
        <dbReference type="ChEBI" id="CHEBI:57692"/>
    </ligand>
</feature>
<dbReference type="InterPro" id="IPR036134">
    <property type="entry name" value="Crypto/Photolyase_FAD-like_sf"/>
</dbReference>
<dbReference type="InterPro" id="IPR005101">
    <property type="entry name" value="Cryptochr/Photolyase_FAD-bd"/>
</dbReference>
<evidence type="ECO:0000256" key="2">
    <source>
        <dbReference type="ARBA" id="ARBA00022630"/>
    </source>
</evidence>
<dbReference type="SUPFAM" id="SSF52425">
    <property type="entry name" value="Cryptochrome/photolyase, N-terminal domain"/>
    <property type="match status" value="1"/>
</dbReference>
<dbReference type="PANTHER" id="PTHR11455">
    <property type="entry name" value="CRYPTOCHROME"/>
    <property type="match status" value="1"/>
</dbReference>
<dbReference type="Gene3D" id="3.40.50.620">
    <property type="entry name" value="HUPs"/>
    <property type="match status" value="1"/>
</dbReference>
<evidence type="ECO:0000259" key="8">
    <source>
        <dbReference type="PROSITE" id="PS51645"/>
    </source>
</evidence>
<evidence type="ECO:0000313" key="11">
    <source>
        <dbReference type="RefSeq" id="XP_025423877.1"/>
    </source>
</evidence>
<dbReference type="PANTHER" id="PTHR11455:SF9">
    <property type="entry name" value="CRYPTOCHROME CIRCADIAN CLOCK 5 ISOFORM X1"/>
    <property type="match status" value="1"/>
</dbReference>
<evidence type="ECO:0000256" key="7">
    <source>
        <dbReference type="SAM" id="MobiDB-lite"/>
    </source>
</evidence>
<feature type="binding site" evidence="5">
    <location>
        <begin position="307"/>
        <end position="314"/>
    </location>
    <ligand>
        <name>FAD</name>
        <dbReference type="ChEBI" id="CHEBI:57692"/>
    </ligand>
</feature>
<keyword evidence="10" id="KW-1185">Reference proteome</keyword>
<dbReference type="SUPFAM" id="SSF48173">
    <property type="entry name" value="Cryptochrome/photolyase FAD-binding domain"/>
    <property type="match status" value="1"/>
</dbReference>
<gene>
    <name evidence="9" type="primary">CRY2</name>
    <name evidence="11" type="synonym">LOC112693155</name>
    <name evidence="9" type="ORF">g.84567</name>
</gene>
<dbReference type="Proteomes" id="UP000694846">
    <property type="component" value="Unplaced"/>
</dbReference>
<feature type="region of interest" description="Disordered" evidence="7">
    <location>
        <begin position="510"/>
        <end position="536"/>
    </location>
</feature>
<dbReference type="EMBL" id="GGMS01014295">
    <property type="protein sequence ID" value="MBY83498.1"/>
    <property type="molecule type" value="Transcribed_RNA"/>
</dbReference>